<evidence type="ECO:0000259" key="4">
    <source>
        <dbReference type="PROSITE" id="PS50039"/>
    </source>
</evidence>
<dbReference type="Proteomes" id="UP000694941">
    <property type="component" value="Unplaced"/>
</dbReference>
<keyword evidence="5" id="KW-1185">Reference proteome</keyword>
<dbReference type="RefSeq" id="XP_013781551.1">
    <property type="nucleotide sequence ID" value="XM_013926097.1"/>
</dbReference>
<keyword evidence="2" id="KW-0539">Nucleus</keyword>
<dbReference type="SMART" id="SM00339">
    <property type="entry name" value="FH"/>
    <property type="match status" value="1"/>
</dbReference>
<organism evidence="5 6">
    <name type="scientific">Limulus polyphemus</name>
    <name type="common">Atlantic horseshoe crab</name>
    <dbReference type="NCBI Taxonomy" id="6850"/>
    <lineage>
        <taxon>Eukaryota</taxon>
        <taxon>Metazoa</taxon>
        <taxon>Ecdysozoa</taxon>
        <taxon>Arthropoda</taxon>
        <taxon>Chelicerata</taxon>
        <taxon>Merostomata</taxon>
        <taxon>Xiphosura</taxon>
        <taxon>Limulidae</taxon>
        <taxon>Limulus</taxon>
    </lineage>
</organism>
<comment type="subcellular location">
    <subcellularLocation>
        <location evidence="2">Nucleus</location>
    </subcellularLocation>
</comment>
<dbReference type="InterPro" id="IPR036390">
    <property type="entry name" value="WH_DNA-bd_sf"/>
</dbReference>
<dbReference type="PROSITE" id="PS00657">
    <property type="entry name" value="FORK_HEAD_1"/>
    <property type="match status" value="1"/>
</dbReference>
<dbReference type="PROSITE" id="PS50039">
    <property type="entry name" value="FORK_HEAD_3"/>
    <property type="match status" value="1"/>
</dbReference>
<reference evidence="6" key="1">
    <citation type="submission" date="2025-08" db="UniProtKB">
        <authorList>
            <consortium name="RefSeq"/>
        </authorList>
    </citation>
    <scope>IDENTIFICATION</scope>
    <source>
        <tissue evidence="6">Muscle</tissue>
    </source>
</reference>
<dbReference type="InterPro" id="IPR001766">
    <property type="entry name" value="Fork_head_dom"/>
</dbReference>
<feature type="domain" description="Fork-head" evidence="4">
    <location>
        <begin position="104"/>
        <end position="198"/>
    </location>
</feature>
<gene>
    <name evidence="6" type="primary">LOC106465854</name>
</gene>
<dbReference type="InterPro" id="IPR047208">
    <property type="entry name" value="FOXG1"/>
</dbReference>
<accession>A0ABM1BGJ0</accession>
<dbReference type="PROSITE" id="PS00658">
    <property type="entry name" value="FORK_HEAD_2"/>
    <property type="match status" value="1"/>
</dbReference>
<dbReference type="PRINTS" id="PR00053">
    <property type="entry name" value="FORKHEAD"/>
</dbReference>
<evidence type="ECO:0000313" key="6">
    <source>
        <dbReference type="RefSeq" id="XP_013781551.1"/>
    </source>
</evidence>
<evidence type="ECO:0000313" key="5">
    <source>
        <dbReference type="Proteomes" id="UP000694941"/>
    </source>
</evidence>
<dbReference type="CDD" id="cd20021">
    <property type="entry name" value="FH_FOXG"/>
    <property type="match status" value="1"/>
</dbReference>
<dbReference type="Pfam" id="PF00250">
    <property type="entry name" value="Forkhead"/>
    <property type="match status" value="1"/>
</dbReference>
<evidence type="ECO:0000256" key="3">
    <source>
        <dbReference type="SAM" id="MobiDB-lite"/>
    </source>
</evidence>
<dbReference type="InterPro" id="IPR018122">
    <property type="entry name" value="TF_fork_head_CS_1"/>
</dbReference>
<dbReference type="InterPro" id="IPR036388">
    <property type="entry name" value="WH-like_DNA-bd_sf"/>
</dbReference>
<protein>
    <submittedName>
        <fullName evidence="6">Fork head domain transcription factor slp1-like</fullName>
    </submittedName>
</protein>
<evidence type="ECO:0000256" key="2">
    <source>
        <dbReference type="PROSITE-ProRule" id="PRU00089"/>
    </source>
</evidence>
<dbReference type="PANTHER" id="PTHR46617">
    <property type="entry name" value="FORKHEAD BOX PROTEIN G1"/>
    <property type="match status" value="1"/>
</dbReference>
<feature type="region of interest" description="Disordered" evidence="3">
    <location>
        <begin position="73"/>
        <end position="103"/>
    </location>
</feature>
<feature type="DNA-binding region" description="Fork-head" evidence="2">
    <location>
        <begin position="104"/>
        <end position="198"/>
    </location>
</feature>
<sequence>MRMESKERLQGSEAIMCTPERTSFSISSIIKMDDDETIVRNRTIGMNSPSDFIHNQNSFDQLVADKDGIHRPCEKDELQKPGKSYEGKNNSKDEKEQNKPKYEKPPFSYNALIMMAIRQSPEKRLTLNGIYEFIMKTFPYYKENKQGWQNSIRHNLSLNKCFVKVPRHYDDPGKGNYWMLDPSSDDVFIGSTTGKLRRRSTVSSRNRLATFKLTFSEAFPALPRVLTVGQGHGMDKHLGWPSHPYPSLQTMFKCPAAYFSLVNGPMALPEPGHFHPMDGLLGTTETSSSGGARQPLGLRSGMAAPCTIGSCASLALNSRVCCGNLLSCVNHHPTHFKVANSNFESGLQALQLTLAGRLQLLHTHPRVSLPQTPDSNARRKSTIYKPIPILSRQR</sequence>
<keyword evidence="1 2" id="KW-0238">DNA-binding</keyword>
<dbReference type="Gene3D" id="1.10.10.10">
    <property type="entry name" value="Winged helix-like DNA-binding domain superfamily/Winged helix DNA-binding domain"/>
    <property type="match status" value="1"/>
</dbReference>
<name>A0ABM1BGJ0_LIMPO</name>
<proteinExistence type="predicted"/>
<dbReference type="SUPFAM" id="SSF46785">
    <property type="entry name" value="Winged helix' DNA-binding domain"/>
    <property type="match status" value="1"/>
</dbReference>
<evidence type="ECO:0000256" key="1">
    <source>
        <dbReference type="ARBA" id="ARBA00023125"/>
    </source>
</evidence>
<dbReference type="InterPro" id="IPR030456">
    <property type="entry name" value="TF_fork_head_CS_2"/>
</dbReference>
<dbReference type="GeneID" id="106465854"/>
<dbReference type="PANTHER" id="PTHR46617:SF3">
    <property type="entry name" value="FORKHEAD BOX PROTEIN G1"/>
    <property type="match status" value="1"/>
</dbReference>